<dbReference type="Proteomes" id="UP000580250">
    <property type="component" value="Unassembled WGS sequence"/>
</dbReference>
<accession>A0A6V7WK73</accession>
<name>A0A6V7WK73_MELEN</name>
<evidence type="ECO:0000313" key="1">
    <source>
        <dbReference type="EMBL" id="CAD2187386.1"/>
    </source>
</evidence>
<dbReference type="EMBL" id="CAJEWN010000636">
    <property type="protein sequence ID" value="CAD2187386.1"/>
    <property type="molecule type" value="Genomic_DNA"/>
</dbReference>
<comment type="caution">
    <text evidence="1">The sequence shown here is derived from an EMBL/GenBank/DDBJ whole genome shotgun (WGS) entry which is preliminary data.</text>
</comment>
<gene>
    <name evidence="1" type="ORF">MENT_LOCUS39970</name>
</gene>
<protein>
    <submittedName>
        <fullName evidence="1">Uncharacterized protein</fullName>
    </submittedName>
</protein>
<organism evidence="1 2">
    <name type="scientific">Meloidogyne enterolobii</name>
    <name type="common">Root-knot nematode worm</name>
    <name type="synonym">Meloidogyne mayaguensis</name>
    <dbReference type="NCBI Taxonomy" id="390850"/>
    <lineage>
        <taxon>Eukaryota</taxon>
        <taxon>Metazoa</taxon>
        <taxon>Ecdysozoa</taxon>
        <taxon>Nematoda</taxon>
        <taxon>Chromadorea</taxon>
        <taxon>Rhabditida</taxon>
        <taxon>Tylenchina</taxon>
        <taxon>Tylenchomorpha</taxon>
        <taxon>Tylenchoidea</taxon>
        <taxon>Meloidogynidae</taxon>
        <taxon>Meloidogyninae</taxon>
        <taxon>Meloidogyne</taxon>
    </lineage>
</organism>
<reference evidence="1 2" key="1">
    <citation type="submission" date="2020-08" db="EMBL/GenBank/DDBJ databases">
        <authorList>
            <person name="Koutsovoulos G."/>
            <person name="Danchin GJ E."/>
        </authorList>
    </citation>
    <scope>NUCLEOTIDE SEQUENCE [LARGE SCALE GENOMIC DNA]</scope>
</reference>
<dbReference type="AlphaFoldDB" id="A0A6V7WK73"/>
<sequence>MDVANEISFESSHRAGYKNIFFKSFRYILTNVQRFENFWVEYSIRRNDEMEKGKMIDR</sequence>
<evidence type="ECO:0000313" key="2">
    <source>
        <dbReference type="Proteomes" id="UP000580250"/>
    </source>
</evidence>
<proteinExistence type="predicted"/>